<dbReference type="OrthoDB" id="9801392at2"/>
<dbReference type="AlphaFoldDB" id="A0A1M5R4B3"/>
<organism evidence="3 4">
    <name type="scientific">Thermosyntropha lipolytica DSM 11003</name>
    <dbReference type="NCBI Taxonomy" id="1123382"/>
    <lineage>
        <taxon>Bacteria</taxon>
        <taxon>Bacillati</taxon>
        <taxon>Bacillota</taxon>
        <taxon>Clostridia</taxon>
        <taxon>Eubacteriales</taxon>
        <taxon>Syntrophomonadaceae</taxon>
        <taxon>Thermosyntropha</taxon>
    </lineage>
</organism>
<name>A0A1M5R4B3_9FIRM</name>
<feature type="domain" description="DUF7309" evidence="2">
    <location>
        <begin position="19"/>
        <end position="177"/>
    </location>
</feature>
<protein>
    <recommendedName>
        <fullName evidence="5">N-acetyltransferase domain-containing protein</fullName>
    </recommendedName>
</protein>
<dbReference type="InterPro" id="IPR054216">
    <property type="entry name" value="DUF6930"/>
</dbReference>
<dbReference type="RefSeq" id="WP_073093263.1">
    <property type="nucleotide sequence ID" value="NZ_FQWY01000043.1"/>
</dbReference>
<proteinExistence type="predicted"/>
<dbReference type="STRING" id="1123382.SAMN02745221_01934"/>
<accession>A0A1M5R4B3</accession>
<evidence type="ECO:0008006" key="5">
    <source>
        <dbReference type="Google" id="ProtNLM"/>
    </source>
</evidence>
<feature type="domain" description="DUF6930" evidence="1">
    <location>
        <begin position="223"/>
        <end position="339"/>
    </location>
</feature>
<dbReference type="Pfam" id="PF23988">
    <property type="entry name" value="DUF7309"/>
    <property type="match status" value="1"/>
</dbReference>
<gene>
    <name evidence="3" type="ORF">SAMN02745221_01934</name>
</gene>
<evidence type="ECO:0000259" key="2">
    <source>
        <dbReference type="Pfam" id="PF23988"/>
    </source>
</evidence>
<evidence type="ECO:0000259" key="1">
    <source>
        <dbReference type="Pfam" id="PF22007"/>
    </source>
</evidence>
<dbReference type="InterPro" id="IPR055733">
    <property type="entry name" value="DUF7309"/>
</dbReference>
<dbReference type="EMBL" id="FQWY01000043">
    <property type="protein sequence ID" value="SHH21234.1"/>
    <property type="molecule type" value="Genomic_DNA"/>
</dbReference>
<evidence type="ECO:0000313" key="4">
    <source>
        <dbReference type="Proteomes" id="UP000242329"/>
    </source>
</evidence>
<reference evidence="4" key="1">
    <citation type="submission" date="2016-11" db="EMBL/GenBank/DDBJ databases">
        <authorList>
            <person name="Varghese N."/>
            <person name="Submissions S."/>
        </authorList>
    </citation>
    <scope>NUCLEOTIDE SEQUENCE [LARGE SCALE GENOMIC DNA]</scope>
    <source>
        <strain evidence="4">DSM 11003</strain>
    </source>
</reference>
<evidence type="ECO:0000313" key="3">
    <source>
        <dbReference type="EMBL" id="SHH21234.1"/>
    </source>
</evidence>
<dbReference type="Pfam" id="PF22007">
    <property type="entry name" value="DUF6930"/>
    <property type="match status" value="1"/>
</dbReference>
<dbReference type="Proteomes" id="UP000242329">
    <property type="component" value="Unassembled WGS sequence"/>
</dbReference>
<keyword evidence="4" id="KW-1185">Reference proteome</keyword>
<sequence>MQNKGIKLDENINPEAMGKLVEVFLRFVEIRPWEWMSDADLFAVQIPGEEEIFYACVLGNGGIIYGLALYPGNAGLRYYLLQNLINSKGYLSVFENYGPCFLLSLGDREELLPEERKAYREMGYKFRGRQAWPVFRSYHPTYHEWKMTADEMRLATTLVEQSILLALHCKKHRRKWNNQAKNYKIPCCTAGCNLEEMENSISWIPLPEMLQMAEVIPVDEILIKKLKNEVPQYEEAWEFDWFYSPFPIQESKKHVPRRPMILVICDHTSGLMLDFEMLYHEEADIFQFLVKAIQKLKRRPQAIIVSDPFKALSLYKLGPALDCKILIAPHMMIDDFKYTLLEMDSI</sequence>